<reference evidence="9 10" key="1">
    <citation type="submission" date="2019-08" db="EMBL/GenBank/DDBJ databases">
        <authorList>
            <person name="Liang Q."/>
        </authorList>
    </citation>
    <scope>NUCLEOTIDE SEQUENCE [LARGE SCALE GENOMIC DNA]</scope>
    <source>
        <strain evidence="9 10">V1718</strain>
    </source>
</reference>
<keyword evidence="3 7" id="KW-0812">Transmembrane</keyword>
<keyword evidence="2" id="KW-1003">Cell membrane</keyword>
<keyword evidence="4 7" id="KW-1133">Transmembrane helix</keyword>
<dbReference type="KEGG" id="bbae:FRD01_23995"/>
<feature type="transmembrane region" description="Helical" evidence="7">
    <location>
        <begin position="29"/>
        <end position="56"/>
    </location>
</feature>
<dbReference type="PANTHER" id="PTHR30625">
    <property type="entry name" value="PROTEIN TOLQ"/>
    <property type="match status" value="1"/>
</dbReference>
<evidence type="ECO:0000256" key="3">
    <source>
        <dbReference type="ARBA" id="ARBA00022692"/>
    </source>
</evidence>
<evidence type="ECO:0000256" key="4">
    <source>
        <dbReference type="ARBA" id="ARBA00022989"/>
    </source>
</evidence>
<keyword evidence="6" id="KW-0813">Transport</keyword>
<organism evidence="9 10">
    <name type="scientific">Microvenator marinus</name>
    <dbReference type="NCBI Taxonomy" id="2600177"/>
    <lineage>
        <taxon>Bacteria</taxon>
        <taxon>Deltaproteobacteria</taxon>
        <taxon>Bradymonadales</taxon>
        <taxon>Microvenatoraceae</taxon>
        <taxon>Microvenator</taxon>
    </lineage>
</organism>
<dbReference type="AlphaFoldDB" id="A0A5B8XYI2"/>
<feature type="domain" description="MotA/TolQ/ExbB proton channel" evidence="8">
    <location>
        <begin position="91"/>
        <end position="209"/>
    </location>
</feature>
<evidence type="ECO:0000259" key="8">
    <source>
        <dbReference type="Pfam" id="PF01618"/>
    </source>
</evidence>
<keyword evidence="5 7" id="KW-0472">Membrane</keyword>
<gene>
    <name evidence="9" type="ORF">FRD01_23995</name>
</gene>
<dbReference type="RefSeq" id="WP_146963752.1">
    <property type="nucleotide sequence ID" value="NZ_CP042467.1"/>
</dbReference>
<keyword evidence="6" id="KW-0653">Protein transport</keyword>
<feature type="transmembrane region" description="Helical" evidence="7">
    <location>
        <begin position="128"/>
        <end position="155"/>
    </location>
</feature>
<feature type="transmembrane region" description="Helical" evidence="7">
    <location>
        <begin position="175"/>
        <end position="197"/>
    </location>
</feature>
<dbReference type="OrthoDB" id="4045at2"/>
<evidence type="ECO:0000256" key="2">
    <source>
        <dbReference type="ARBA" id="ARBA00022475"/>
    </source>
</evidence>
<dbReference type="GO" id="GO:0005886">
    <property type="term" value="C:plasma membrane"/>
    <property type="evidence" value="ECO:0007669"/>
    <property type="project" value="UniProtKB-SubCell"/>
</dbReference>
<evidence type="ECO:0000313" key="10">
    <source>
        <dbReference type="Proteomes" id="UP000321595"/>
    </source>
</evidence>
<accession>A0A5B8XYI2</accession>
<evidence type="ECO:0000256" key="1">
    <source>
        <dbReference type="ARBA" id="ARBA00004651"/>
    </source>
</evidence>
<dbReference type="PANTHER" id="PTHR30625:SF11">
    <property type="entry name" value="MOTA_TOLQ_EXBB PROTON CHANNEL DOMAIN-CONTAINING PROTEIN"/>
    <property type="match status" value="1"/>
</dbReference>
<evidence type="ECO:0000256" key="5">
    <source>
        <dbReference type="ARBA" id="ARBA00023136"/>
    </source>
</evidence>
<comment type="subcellular location">
    <subcellularLocation>
        <location evidence="1">Cell membrane</location>
        <topology evidence="1">Multi-pass membrane protein</topology>
    </subcellularLocation>
    <subcellularLocation>
        <location evidence="6">Membrane</location>
        <topology evidence="6">Multi-pass membrane protein</topology>
    </subcellularLocation>
</comment>
<keyword evidence="10" id="KW-1185">Reference proteome</keyword>
<protein>
    <submittedName>
        <fullName evidence="9">MotA/TolQ/ExbB proton channel family protein</fullName>
    </submittedName>
</protein>
<dbReference type="InterPro" id="IPR002898">
    <property type="entry name" value="MotA_ExbB_proton_chnl"/>
</dbReference>
<evidence type="ECO:0000256" key="7">
    <source>
        <dbReference type="SAM" id="Phobius"/>
    </source>
</evidence>
<evidence type="ECO:0000256" key="6">
    <source>
        <dbReference type="RuleBase" id="RU004057"/>
    </source>
</evidence>
<dbReference type="Proteomes" id="UP000321595">
    <property type="component" value="Chromosome"/>
</dbReference>
<dbReference type="GO" id="GO:0017038">
    <property type="term" value="P:protein import"/>
    <property type="evidence" value="ECO:0007669"/>
    <property type="project" value="TreeGrafter"/>
</dbReference>
<name>A0A5B8XYI2_9DELT</name>
<proteinExistence type="inferred from homology"/>
<dbReference type="EMBL" id="CP042467">
    <property type="protein sequence ID" value="QED30237.1"/>
    <property type="molecule type" value="Genomic_DNA"/>
</dbReference>
<dbReference type="InterPro" id="IPR050790">
    <property type="entry name" value="ExbB/TolQ_transport"/>
</dbReference>
<sequence>MIPNMTTFVVAATESQGNVLLEYLNQGGWMMYVILTVSLFGVAMFLERAFSLYILCRLNSKSFVARIVSHLENRRFREAIDATEVASRHPLVAVIKAGLIRSNRREKEIERAMENEMLSAIPMLQKRVAIMAVLANIATLLGLLGTIFGLISAFSSVAAASAAERQEALAGGISQAMYTTAFGISVAVPLLIFHHLLSKRVESVLMEMEGGATSILVALTGVRGDSGTDGRAQR</sequence>
<comment type="similarity">
    <text evidence="6">Belongs to the exbB/tolQ family.</text>
</comment>
<evidence type="ECO:0000313" key="9">
    <source>
        <dbReference type="EMBL" id="QED30237.1"/>
    </source>
</evidence>
<dbReference type="Pfam" id="PF01618">
    <property type="entry name" value="MotA_ExbB"/>
    <property type="match status" value="1"/>
</dbReference>